<evidence type="ECO:0000259" key="8">
    <source>
        <dbReference type="Pfam" id="PF12265"/>
    </source>
</evidence>
<dbReference type="SMART" id="SM00320">
    <property type="entry name" value="WD40"/>
    <property type="match status" value="6"/>
</dbReference>
<comment type="caution">
    <text evidence="9">The sequence shown here is derived from an EMBL/GenBank/DDBJ whole genome shotgun (WGS) entry which is preliminary data.</text>
</comment>
<dbReference type="Pfam" id="PF12265">
    <property type="entry name" value="CAF1C_H4-bd"/>
    <property type="match status" value="1"/>
</dbReference>
<evidence type="ECO:0000256" key="3">
    <source>
        <dbReference type="ARBA" id="ARBA00022737"/>
    </source>
</evidence>
<evidence type="ECO:0000256" key="7">
    <source>
        <dbReference type="SAM" id="MobiDB-lite"/>
    </source>
</evidence>
<keyword evidence="10" id="KW-1185">Reference proteome</keyword>
<reference evidence="9" key="1">
    <citation type="submission" date="2023-01" db="EMBL/GenBank/DDBJ databases">
        <title>Metagenome sequencing of chrysophaentin producing Chrysophaeum taylorii.</title>
        <authorList>
            <person name="Davison J."/>
            <person name="Bewley C."/>
        </authorList>
    </citation>
    <scope>NUCLEOTIDE SEQUENCE</scope>
    <source>
        <strain evidence="9">NIES-1699</strain>
    </source>
</reference>
<feature type="repeat" description="WD" evidence="6">
    <location>
        <begin position="210"/>
        <end position="245"/>
    </location>
</feature>
<sequence>MATGEEKIEEEYKVWARNAPFLYDSASTKALEWPSLTVDWLPGSSSEGVETGWRRHQLILGTHTSDGSPNRVMLVTVDLPAVETQIDTRENFGEDTSAVVLAMDHPGGEVNRARHMPQRPTVFATKCADGGVYVYDIEATAAIEDVDGRGPTVRCVGHDDEGFGLEWNPRETGRLLSAAYDGKICLWDVGDLKTGSASVIIREAHSGGPVGDISWSPRSEAVFASGGDDGRVLLWDLRASDQKPSVVVREAHVADINCIAFPPLHDDESPYVSFLVATASADGAVKLWDQRKLDAPLHENRHDAEIVALHWAPFEETVLGAAGADRKVHVYDYAKIGAPAKEKPVAEEGAADGEEEEDDDDDDPPELVFKHGGHRAKINDFSWNKTEEFLAASVSADNAFQVWWVSDDAYVVDDDQPFASFNFFDLHHPTANGDAPPDAKRAKTD</sequence>
<dbReference type="PROSITE" id="PS00678">
    <property type="entry name" value="WD_REPEATS_1"/>
    <property type="match status" value="1"/>
</dbReference>
<keyword evidence="4" id="KW-0156">Chromatin regulator</keyword>
<evidence type="ECO:0000313" key="9">
    <source>
        <dbReference type="EMBL" id="KAJ8608501.1"/>
    </source>
</evidence>
<evidence type="ECO:0000256" key="1">
    <source>
        <dbReference type="ARBA" id="ARBA00004123"/>
    </source>
</evidence>
<dbReference type="PRINTS" id="PR00320">
    <property type="entry name" value="GPROTEINBRPT"/>
</dbReference>
<comment type="subcellular location">
    <subcellularLocation>
        <location evidence="1">Nucleus</location>
    </subcellularLocation>
</comment>
<dbReference type="EMBL" id="JAQMWT010000167">
    <property type="protein sequence ID" value="KAJ8608501.1"/>
    <property type="molecule type" value="Genomic_DNA"/>
</dbReference>
<dbReference type="InterPro" id="IPR019775">
    <property type="entry name" value="WD40_repeat_CS"/>
</dbReference>
<dbReference type="GO" id="GO:0005634">
    <property type="term" value="C:nucleus"/>
    <property type="evidence" value="ECO:0007669"/>
    <property type="project" value="UniProtKB-SubCell"/>
</dbReference>
<evidence type="ECO:0000256" key="5">
    <source>
        <dbReference type="ARBA" id="ARBA00023242"/>
    </source>
</evidence>
<keyword evidence="2 6" id="KW-0853">WD repeat</keyword>
<dbReference type="InterPro" id="IPR015943">
    <property type="entry name" value="WD40/YVTN_repeat-like_dom_sf"/>
</dbReference>
<dbReference type="InterPro" id="IPR036322">
    <property type="entry name" value="WD40_repeat_dom_sf"/>
</dbReference>
<evidence type="ECO:0000256" key="4">
    <source>
        <dbReference type="ARBA" id="ARBA00022853"/>
    </source>
</evidence>
<dbReference type="Proteomes" id="UP001230188">
    <property type="component" value="Unassembled WGS sequence"/>
</dbReference>
<dbReference type="Pfam" id="PF00400">
    <property type="entry name" value="WD40"/>
    <property type="match status" value="4"/>
</dbReference>
<dbReference type="GO" id="GO:0006325">
    <property type="term" value="P:chromatin organization"/>
    <property type="evidence" value="ECO:0007669"/>
    <property type="project" value="UniProtKB-KW"/>
</dbReference>
<feature type="repeat" description="WD" evidence="6">
    <location>
        <begin position="155"/>
        <end position="189"/>
    </location>
</feature>
<feature type="repeat" description="WD" evidence="6">
    <location>
        <begin position="275"/>
        <end position="289"/>
    </location>
</feature>
<dbReference type="PROSITE" id="PS50082">
    <property type="entry name" value="WD_REPEATS_2"/>
    <property type="match status" value="3"/>
</dbReference>
<organism evidence="9 10">
    <name type="scientific">Chrysophaeum taylorii</name>
    <dbReference type="NCBI Taxonomy" id="2483200"/>
    <lineage>
        <taxon>Eukaryota</taxon>
        <taxon>Sar</taxon>
        <taxon>Stramenopiles</taxon>
        <taxon>Ochrophyta</taxon>
        <taxon>Pelagophyceae</taxon>
        <taxon>Pelagomonadales</taxon>
        <taxon>Pelagomonadaceae</taxon>
        <taxon>Chrysophaeum</taxon>
    </lineage>
</organism>
<proteinExistence type="predicted"/>
<dbReference type="InterPro" id="IPR022052">
    <property type="entry name" value="Histone-bd_RBBP4-like_N"/>
</dbReference>
<dbReference type="AlphaFoldDB" id="A0AAD7XPC2"/>
<evidence type="ECO:0000313" key="10">
    <source>
        <dbReference type="Proteomes" id="UP001230188"/>
    </source>
</evidence>
<dbReference type="InterPro" id="IPR020472">
    <property type="entry name" value="WD40_PAC1"/>
</dbReference>
<name>A0AAD7XPC2_9STRA</name>
<dbReference type="InterPro" id="IPR001680">
    <property type="entry name" value="WD40_rpt"/>
</dbReference>
<dbReference type="Gene3D" id="2.130.10.10">
    <property type="entry name" value="YVTN repeat-like/Quinoprotein amine dehydrogenase"/>
    <property type="match status" value="1"/>
</dbReference>
<feature type="compositionally biased region" description="Acidic residues" evidence="7">
    <location>
        <begin position="349"/>
        <end position="365"/>
    </location>
</feature>
<dbReference type="InterPro" id="IPR050459">
    <property type="entry name" value="WD_repeat_RBAP46/RBAP48/MSI1"/>
</dbReference>
<dbReference type="SUPFAM" id="SSF50978">
    <property type="entry name" value="WD40 repeat-like"/>
    <property type="match status" value="1"/>
</dbReference>
<protein>
    <recommendedName>
        <fullName evidence="8">Histone-binding protein RBBP4-like N-terminal domain-containing protein</fullName>
    </recommendedName>
</protein>
<feature type="domain" description="Histone-binding protein RBBP4-like N-terminal" evidence="8">
    <location>
        <begin position="10"/>
        <end position="80"/>
    </location>
</feature>
<accession>A0AAD7XPC2</accession>
<dbReference type="PANTHER" id="PTHR22850">
    <property type="entry name" value="WD40 REPEAT FAMILY"/>
    <property type="match status" value="1"/>
</dbReference>
<evidence type="ECO:0000256" key="2">
    <source>
        <dbReference type="ARBA" id="ARBA00022574"/>
    </source>
</evidence>
<feature type="region of interest" description="Disordered" evidence="7">
    <location>
        <begin position="342"/>
        <end position="367"/>
    </location>
</feature>
<evidence type="ECO:0000256" key="6">
    <source>
        <dbReference type="PROSITE-ProRule" id="PRU00221"/>
    </source>
</evidence>
<keyword evidence="3" id="KW-0677">Repeat</keyword>
<gene>
    <name evidence="9" type="ORF">CTAYLR_005753</name>
</gene>
<keyword evidence="5" id="KW-0539">Nucleus</keyword>